<evidence type="ECO:0000256" key="6">
    <source>
        <dbReference type="ARBA" id="ARBA00022692"/>
    </source>
</evidence>
<comment type="subcellular location">
    <subcellularLocation>
        <location evidence="1">Cell membrane</location>
        <topology evidence="1">Single-pass membrane protein</topology>
    </subcellularLocation>
</comment>
<dbReference type="SMART" id="SM00220">
    <property type="entry name" value="S_TKc"/>
    <property type="match status" value="1"/>
</dbReference>
<evidence type="ECO:0000256" key="11">
    <source>
        <dbReference type="ARBA" id="ARBA00023136"/>
    </source>
</evidence>
<dbReference type="Proteomes" id="UP000193484">
    <property type="component" value="Unassembled WGS sequence"/>
</dbReference>
<dbReference type="InterPro" id="IPR001638">
    <property type="entry name" value="Solute-binding_3/MltF_N"/>
</dbReference>
<dbReference type="PANTHER" id="PTHR43289">
    <property type="entry name" value="MITOGEN-ACTIVATED PROTEIN KINASE KINASE KINASE 20-RELATED"/>
    <property type="match status" value="1"/>
</dbReference>
<evidence type="ECO:0000256" key="4">
    <source>
        <dbReference type="ARBA" id="ARBA00022527"/>
    </source>
</evidence>
<dbReference type="CDD" id="cd01004">
    <property type="entry name" value="PBP2_MidA_like"/>
    <property type="match status" value="1"/>
</dbReference>
<evidence type="ECO:0000313" key="13">
    <source>
        <dbReference type="Proteomes" id="UP000193484"/>
    </source>
</evidence>
<dbReference type="InterPro" id="IPR011009">
    <property type="entry name" value="Kinase-like_dom_sf"/>
</dbReference>
<dbReference type="InterPro" id="IPR008271">
    <property type="entry name" value="Ser/Thr_kinase_AS"/>
</dbReference>
<keyword evidence="13" id="KW-1185">Reference proteome</keyword>
<keyword evidence="11" id="KW-0472">Membrane</keyword>
<keyword evidence="4" id="KW-0723">Serine/threonine-protein kinase</keyword>
<proteinExistence type="predicted"/>
<dbReference type="InterPro" id="IPR000719">
    <property type="entry name" value="Prot_kinase_dom"/>
</dbReference>
<dbReference type="EMBL" id="LQOJ01000073">
    <property type="protein sequence ID" value="ORU96720.1"/>
    <property type="molecule type" value="Genomic_DNA"/>
</dbReference>
<evidence type="ECO:0000256" key="9">
    <source>
        <dbReference type="ARBA" id="ARBA00022840"/>
    </source>
</evidence>
<dbReference type="SUPFAM" id="SSF53850">
    <property type="entry name" value="Periplasmic binding protein-like II"/>
    <property type="match status" value="1"/>
</dbReference>
<organism evidence="12 13">
    <name type="scientific">Mycolicibacterium fallax</name>
    <name type="common">Mycobacterium fallax</name>
    <dbReference type="NCBI Taxonomy" id="1793"/>
    <lineage>
        <taxon>Bacteria</taxon>
        <taxon>Bacillati</taxon>
        <taxon>Actinomycetota</taxon>
        <taxon>Actinomycetes</taxon>
        <taxon>Mycobacteriales</taxon>
        <taxon>Mycobacteriaceae</taxon>
        <taxon>Mycolicibacterium</taxon>
    </lineage>
</organism>
<dbReference type="FunFam" id="1.10.510.10:FF:000021">
    <property type="entry name" value="Serine/threonine protein kinase"/>
    <property type="match status" value="1"/>
</dbReference>
<dbReference type="EC" id="2.7.11.1" evidence="2"/>
<name>A0A1X1QZ79_MYCFA</name>
<sequence>MEGKPFGHYRLGERLGRGGMGEVYRAYDTKTNREVALKVLPPGNAQDAAFQERFRREAHAVAGLNEPHVVPIHGYGEIDGQLYLDMRLIEGKTLGEMLADDGRPLTPEFCAKVVAQIGAALDAAHAEGLIHRDVKPANIIITDNDFAYLIDFGLARGATDAGMTTAGNTLGTLAYMAPERFDNTVTDPRSDIYALTAVLYECLTGVRPYQGDSLEQQIAAHLRQPPPRPSQVNPRLAPFDDVVATGMAKQPERRYQSGAALSDAVSRAGEAVGRSGTGRHSAPRNGRLGRGRWVLAGAAVLVGALVAGVFLAGRSEDRRAEPPAPTVAPAAPDGRVASLAAAVPEPIKSRGTLIVGVNVPYAPDEFKNDEGELVGFDIDLLNAVARTLGLRTEWREMAFEAITGAVGDGSLDVGASSITDTRARERSVDFVTYLDAGTLWARRAGGTADPGAACGLRIGVAEGALQATTELPAKSAECVAAGLDPIDKVVYPDQSEVTAALLNGDIDALSADSTVTGFAVKLSAGKLEPAGSMTDVAPYGWPVAKDSALAESLRQGLEHLIATGEYTAIATKWGVEQGVLDRPVVNGATR</sequence>
<evidence type="ECO:0000256" key="5">
    <source>
        <dbReference type="ARBA" id="ARBA00022679"/>
    </source>
</evidence>
<dbReference type="GO" id="GO:0080090">
    <property type="term" value="P:regulation of primary metabolic process"/>
    <property type="evidence" value="ECO:0007669"/>
    <property type="project" value="UniProtKB-ARBA"/>
</dbReference>
<dbReference type="STRING" id="1793.AWC04_19285"/>
<evidence type="ECO:0000256" key="2">
    <source>
        <dbReference type="ARBA" id="ARBA00012513"/>
    </source>
</evidence>
<evidence type="ECO:0000256" key="8">
    <source>
        <dbReference type="ARBA" id="ARBA00022777"/>
    </source>
</evidence>
<dbReference type="SUPFAM" id="SSF56112">
    <property type="entry name" value="Protein kinase-like (PK-like)"/>
    <property type="match status" value="1"/>
</dbReference>
<keyword evidence="3" id="KW-1003">Cell membrane</keyword>
<dbReference type="CDD" id="cd14014">
    <property type="entry name" value="STKc_PknB_like"/>
    <property type="match status" value="1"/>
</dbReference>
<dbReference type="GO" id="GO:0005524">
    <property type="term" value="F:ATP binding"/>
    <property type="evidence" value="ECO:0007669"/>
    <property type="project" value="UniProtKB-UniRule"/>
</dbReference>
<dbReference type="AlphaFoldDB" id="A0A1X1QZ79"/>
<dbReference type="PANTHER" id="PTHR43289:SF6">
    <property type="entry name" value="SERINE_THREONINE-PROTEIN KINASE NEKL-3"/>
    <property type="match status" value="1"/>
</dbReference>
<evidence type="ECO:0000256" key="1">
    <source>
        <dbReference type="ARBA" id="ARBA00004162"/>
    </source>
</evidence>
<evidence type="ECO:0000313" key="12">
    <source>
        <dbReference type="EMBL" id="ORU96720.1"/>
    </source>
</evidence>
<dbReference type="Gene3D" id="1.10.510.10">
    <property type="entry name" value="Transferase(Phosphotransferase) domain 1"/>
    <property type="match status" value="1"/>
</dbReference>
<reference evidence="12 13" key="1">
    <citation type="submission" date="2016-01" db="EMBL/GenBank/DDBJ databases">
        <title>The new phylogeny of the genus Mycobacterium.</title>
        <authorList>
            <person name="Tarcisio F."/>
            <person name="Conor M."/>
            <person name="Antonella G."/>
            <person name="Elisabetta G."/>
            <person name="Giulia F.S."/>
            <person name="Sara T."/>
            <person name="Anna F."/>
            <person name="Clotilde B."/>
            <person name="Roberto B."/>
            <person name="Veronica D.S."/>
            <person name="Fabio R."/>
            <person name="Monica P."/>
            <person name="Olivier J."/>
            <person name="Enrico T."/>
            <person name="Nicola S."/>
        </authorList>
    </citation>
    <scope>NUCLEOTIDE SEQUENCE [LARGE SCALE GENOMIC DNA]</scope>
    <source>
        <strain evidence="12 13">DSM 44179</strain>
    </source>
</reference>
<dbReference type="OrthoDB" id="9762169at2"/>
<keyword evidence="5" id="KW-0808">Transferase</keyword>
<dbReference type="PROSITE" id="PS50011">
    <property type="entry name" value="PROTEIN_KINASE_DOM"/>
    <property type="match status" value="1"/>
</dbReference>
<evidence type="ECO:0000256" key="3">
    <source>
        <dbReference type="ARBA" id="ARBA00022475"/>
    </source>
</evidence>
<keyword evidence="8 12" id="KW-0418">Kinase</keyword>
<dbReference type="Pfam" id="PF00497">
    <property type="entry name" value="SBP_bac_3"/>
    <property type="match status" value="1"/>
</dbReference>
<comment type="caution">
    <text evidence="12">The sequence shown here is derived from an EMBL/GenBank/DDBJ whole genome shotgun (WGS) entry which is preliminary data.</text>
</comment>
<dbReference type="PROSITE" id="PS00108">
    <property type="entry name" value="PROTEIN_KINASE_ST"/>
    <property type="match status" value="1"/>
</dbReference>
<evidence type="ECO:0000256" key="7">
    <source>
        <dbReference type="ARBA" id="ARBA00022741"/>
    </source>
</evidence>
<dbReference type="Pfam" id="PF00069">
    <property type="entry name" value="Pkinase"/>
    <property type="match status" value="1"/>
</dbReference>
<evidence type="ECO:0000256" key="10">
    <source>
        <dbReference type="ARBA" id="ARBA00022989"/>
    </source>
</evidence>
<dbReference type="InterPro" id="IPR017441">
    <property type="entry name" value="Protein_kinase_ATP_BS"/>
</dbReference>
<keyword evidence="7" id="KW-0547">Nucleotide-binding</keyword>
<dbReference type="GO" id="GO:0005886">
    <property type="term" value="C:plasma membrane"/>
    <property type="evidence" value="ECO:0007669"/>
    <property type="project" value="UniProtKB-SubCell"/>
</dbReference>
<dbReference type="Gene3D" id="3.40.190.10">
    <property type="entry name" value="Periplasmic binding protein-like II"/>
    <property type="match status" value="2"/>
</dbReference>
<dbReference type="RefSeq" id="WP_085100594.1">
    <property type="nucleotide sequence ID" value="NZ_AP022603.1"/>
</dbReference>
<gene>
    <name evidence="12" type="ORF">AWC04_19285</name>
</gene>
<protein>
    <recommendedName>
        <fullName evidence="2">non-specific serine/threonine protein kinase</fullName>
        <ecNumber evidence="2">2.7.11.1</ecNumber>
    </recommendedName>
</protein>
<dbReference type="Gene3D" id="3.30.200.20">
    <property type="entry name" value="Phosphorylase Kinase, domain 1"/>
    <property type="match status" value="1"/>
</dbReference>
<keyword evidence="6" id="KW-0812">Transmembrane</keyword>
<keyword evidence="10" id="KW-1133">Transmembrane helix</keyword>
<dbReference type="GO" id="GO:0004674">
    <property type="term" value="F:protein serine/threonine kinase activity"/>
    <property type="evidence" value="ECO:0007669"/>
    <property type="project" value="UniProtKB-KW"/>
</dbReference>
<dbReference type="SMART" id="SM00062">
    <property type="entry name" value="PBPb"/>
    <property type="match status" value="1"/>
</dbReference>
<keyword evidence="9" id="KW-0067">ATP-binding</keyword>
<accession>A0A1X1QZ79</accession>
<dbReference type="PROSITE" id="PS00107">
    <property type="entry name" value="PROTEIN_KINASE_ATP"/>
    <property type="match status" value="1"/>
</dbReference>